<accession>A0AAD6YW52</accession>
<dbReference type="AlphaFoldDB" id="A0AAD6YW52"/>
<name>A0AAD6YW52_9AGAR</name>
<sequence>MFWVIPDDPRAWLEPVPVFDGSTAGKDGFGPVHFGSQSLPSPGRSPHALHHALPWSRQPSASSADHYVLSGGVFYEAQRHLDFNLLVRPSAYPAPVETAETAGTQLGEAQEGFFVRFLGSTFGAILSPGQSRRRSRTLPIFGPAAARYSSGRCSHTAPLLAHLADYTPATDPAAARCPHTTCPRAPRCRSITSTVGCIPFACAPPLPSLAVPRPAAAHVCHCPSIAPSLHAPSRLHAYLTAACAHLLAAAQGMRTPQPLHPYPAAAYAPSPPLLAHPALLLLSAGCVPCRRSIARRRCIRTPPQPVLPAAARTPAAGLFRCCPSCTPPLPACSMCTSLTTYPTATCTLSMPSRPAVAHWHSRRTACAVPTSSDARDLVGMREGSDETQDNEQWQ</sequence>
<gene>
    <name evidence="1" type="ORF">DFH08DRAFT_828519</name>
</gene>
<protein>
    <submittedName>
        <fullName evidence="1">Uncharacterized protein</fullName>
    </submittedName>
</protein>
<dbReference type="Proteomes" id="UP001218218">
    <property type="component" value="Unassembled WGS sequence"/>
</dbReference>
<evidence type="ECO:0000313" key="2">
    <source>
        <dbReference type="Proteomes" id="UP001218218"/>
    </source>
</evidence>
<evidence type="ECO:0000313" key="1">
    <source>
        <dbReference type="EMBL" id="KAJ7300369.1"/>
    </source>
</evidence>
<proteinExistence type="predicted"/>
<dbReference type="EMBL" id="JARIHO010000175">
    <property type="protein sequence ID" value="KAJ7300369.1"/>
    <property type="molecule type" value="Genomic_DNA"/>
</dbReference>
<keyword evidence="2" id="KW-1185">Reference proteome</keyword>
<organism evidence="1 2">
    <name type="scientific">Mycena albidolilacea</name>
    <dbReference type="NCBI Taxonomy" id="1033008"/>
    <lineage>
        <taxon>Eukaryota</taxon>
        <taxon>Fungi</taxon>
        <taxon>Dikarya</taxon>
        <taxon>Basidiomycota</taxon>
        <taxon>Agaricomycotina</taxon>
        <taxon>Agaricomycetes</taxon>
        <taxon>Agaricomycetidae</taxon>
        <taxon>Agaricales</taxon>
        <taxon>Marasmiineae</taxon>
        <taxon>Mycenaceae</taxon>
        <taxon>Mycena</taxon>
    </lineage>
</organism>
<reference evidence="1" key="1">
    <citation type="submission" date="2023-03" db="EMBL/GenBank/DDBJ databases">
        <title>Massive genome expansion in bonnet fungi (Mycena s.s.) driven by repeated elements and novel gene families across ecological guilds.</title>
        <authorList>
            <consortium name="Lawrence Berkeley National Laboratory"/>
            <person name="Harder C.B."/>
            <person name="Miyauchi S."/>
            <person name="Viragh M."/>
            <person name="Kuo A."/>
            <person name="Thoen E."/>
            <person name="Andreopoulos B."/>
            <person name="Lu D."/>
            <person name="Skrede I."/>
            <person name="Drula E."/>
            <person name="Henrissat B."/>
            <person name="Morin E."/>
            <person name="Kohler A."/>
            <person name="Barry K."/>
            <person name="LaButti K."/>
            <person name="Morin E."/>
            <person name="Salamov A."/>
            <person name="Lipzen A."/>
            <person name="Mereny Z."/>
            <person name="Hegedus B."/>
            <person name="Baldrian P."/>
            <person name="Stursova M."/>
            <person name="Weitz H."/>
            <person name="Taylor A."/>
            <person name="Grigoriev I.V."/>
            <person name="Nagy L.G."/>
            <person name="Martin F."/>
            <person name="Kauserud H."/>
        </authorList>
    </citation>
    <scope>NUCLEOTIDE SEQUENCE</scope>
    <source>
        <strain evidence="1">CBHHK002</strain>
    </source>
</reference>
<comment type="caution">
    <text evidence="1">The sequence shown here is derived from an EMBL/GenBank/DDBJ whole genome shotgun (WGS) entry which is preliminary data.</text>
</comment>